<dbReference type="EMBL" id="AP027081">
    <property type="protein sequence ID" value="BDU75694.1"/>
    <property type="molecule type" value="Genomic_DNA"/>
</dbReference>
<sequence>MPEAPRVLAVVPVYNHAATLPGVVQGLLAQDLDVLVVDDGSTDDPLASLGGLPLRSLRLDPNQGKGAALLAAARWAQAEGYDLLLTLDADGQHLPADAPRLLAEARAHWPALVVGNRAMEDEHVPWSSRFGRAFSNGWVRLECGRRLGDTQSGFRAYPVAFLVRTPFLTRRYTFEVEVLVKAAWAGLPIRDVPVRVIYPPAGERISHFRAFRDNARLTALHTWLVTCRLWALATGRSYLGRRATTSAKEKDSA</sequence>
<dbReference type="InterPro" id="IPR001173">
    <property type="entry name" value="Glyco_trans_2-like"/>
</dbReference>
<reference evidence="2" key="1">
    <citation type="journal article" date="2023" name="Int. J. Syst. Evol. Microbiol.">
        <title>Mesoterricola silvestris gen. nov., sp. nov., Mesoterricola sediminis sp. nov., Geothrix oryzae sp. nov., Geothrix edaphica sp. nov., Geothrix rubra sp. nov., and Geothrix limicola sp. nov., six novel members of Acidobacteriota isolated from soils.</title>
        <authorList>
            <person name="Itoh H."/>
            <person name="Sugisawa Y."/>
            <person name="Mise K."/>
            <person name="Xu Z."/>
            <person name="Kuniyasu M."/>
            <person name="Ushijima N."/>
            <person name="Kawano K."/>
            <person name="Kobayashi E."/>
            <person name="Shiratori Y."/>
            <person name="Masuda Y."/>
            <person name="Senoo K."/>
        </authorList>
    </citation>
    <scope>NUCLEOTIDE SEQUENCE</scope>
    <source>
        <strain evidence="2">W786</strain>
    </source>
</reference>
<keyword evidence="3" id="KW-1185">Reference proteome</keyword>
<dbReference type="CDD" id="cd04179">
    <property type="entry name" value="DPM_DPG-synthase_like"/>
    <property type="match status" value="1"/>
</dbReference>
<accession>A0AA48KB32</accession>
<organism evidence="2 3">
    <name type="scientific">Mesoterricola sediminis</name>
    <dbReference type="NCBI Taxonomy" id="2927980"/>
    <lineage>
        <taxon>Bacteria</taxon>
        <taxon>Pseudomonadati</taxon>
        <taxon>Acidobacteriota</taxon>
        <taxon>Holophagae</taxon>
        <taxon>Holophagales</taxon>
        <taxon>Holophagaceae</taxon>
        <taxon>Mesoterricola</taxon>
    </lineage>
</organism>
<gene>
    <name evidence="2" type="ORF">METESE_06520</name>
</gene>
<evidence type="ECO:0000313" key="2">
    <source>
        <dbReference type="EMBL" id="BDU75694.1"/>
    </source>
</evidence>
<dbReference type="PANTHER" id="PTHR48090">
    <property type="entry name" value="UNDECAPRENYL-PHOSPHATE 4-DEOXY-4-FORMAMIDO-L-ARABINOSE TRANSFERASE-RELATED"/>
    <property type="match status" value="1"/>
</dbReference>
<dbReference type="Gene3D" id="3.90.550.10">
    <property type="entry name" value="Spore Coat Polysaccharide Biosynthesis Protein SpsA, Chain A"/>
    <property type="match status" value="1"/>
</dbReference>
<dbReference type="SUPFAM" id="SSF53448">
    <property type="entry name" value="Nucleotide-diphospho-sugar transferases"/>
    <property type="match status" value="1"/>
</dbReference>
<evidence type="ECO:0000313" key="3">
    <source>
        <dbReference type="Proteomes" id="UP001228113"/>
    </source>
</evidence>
<name>A0AA48KB32_9BACT</name>
<dbReference type="InterPro" id="IPR029044">
    <property type="entry name" value="Nucleotide-diphossugar_trans"/>
</dbReference>
<dbReference type="PANTHER" id="PTHR48090:SF7">
    <property type="entry name" value="RFBJ PROTEIN"/>
    <property type="match status" value="1"/>
</dbReference>
<feature type="domain" description="Glycosyltransferase 2-like" evidence="1">
    <location>
        <begin position="10"/>
        <end position="133"/>
    </location>
</feature>
<dbReference type="Proteomes" id="UP001228113">
    <property type="component" value="Chromosome"/>
</dbReference>
<dbReference type="AlphaFoldDB" id="A0AA48KB32"/>
<protein>
    <recommendedName>
        <fullName evidence="1">Glycosyltransferase 2-like domain-containing protein</fullName>
    </recommendedName>
</protein>
<dbReference type="InterPro" id="IPR050256">
    <property type="entry name" value="Glycosyltransferase_2"/>
</dbReference>
<dbReference type="RefSeq" id="WP_316411074.1">
    <property type="nucleotide sequence ID" value="NZ_AP027081.1"/>
</dbReference>
<dbReference type="Pfam" id="PF00535">
    <property type="entry name" value="Glycos_transf_2"/>
    <property type="match status" value="1"/>
</dbReference>
<dbReference type="KEGG" id="msea:METESE_06520"/>
<evidence type="ECO:0000259" key="1">
    <source>
        <dbReference type="Pfam" id="PF00535"/>
    </source>
</evidence>
<proteinExistence type="predicted"/>